<name>A0A1H5S827_9FIRM</name>
<evidence type="ECO:0000313" key="2">
    <source>
        <dbReference type="EMBL" id="SEF46753.1"/>
    </source>
</evidence>
<evidence type="ECO:0000313" key="3">
    <source>
        <dbReference type="Proteomes" id="UP000236726"/>
    </source>
</evidence>
<feature type="transmembrane region" description="Helical" evidence="1">
    <location>
        <begin position="7"/>
        <end position="27"/>
    </location>
</feature>
<keyword evidence="1" id="KW-0472">Membrane</keyword>
<accession>A0A1H5S827</accession>
<dbReference type="AlphaFoldDB" id="A0A1H5S827"/>
<keyword evidence="3" id="KW-1185">Reference proteome</keyword>
<keyword evidence="1" id="KW-1133">Transmembrane helix</keyword>
<protein>
    <recommendedName>
        <fullName evidence="4">GDSL-like Lipase/Acylhydrolase</fullName>
    </recommendedName>
</protein>
<dbReference type="Proteomes" id="UP000236726">
    <property type="component" value="Unassembled WGS sequence"/>
</dbReference>
<keyword evidence="1" id="KW-0812">Transmembrane</keyword>
<dbReference type="RefSeq" id="WP_242969109.1">
    <property type="nucleotide sequence ID" value="NZ_FNUL01000002.1"/>
</dbReference>
<sequence length="409" mass="45338">MLKKLKVVFSIVMVAVAILSIVAYGLIKRAKNNDNDIENVYGADEEETTSIDWSSIIENESETERAVNPDLTVYDGLLRAITFWGDSMTEGIGDEIGGVVELDGNYYDVTGLASSDTVGYLTGLKVNNLGRIGETSYEIALREGGISMYLDRDVIVGDEPVRVNIVTEDGGLVYMNDYNGYGCSSYMHESDIVYIEGLRFKVLLDDVGNIYLEKFYSLDDSFAYLYADGDEISASVLRDSIPVSLEKGSVVKTAAAVETAGDILVIEVGSNGGWEDYDDLIAQIDSMIVANNCDYYIIVGDTDDPGDSIAEWWETDVDAQGNPRGLMSTEWENALSKAYGDHFLNTRLYLIENGLSDCGLEETEEDCEGYEYGKISSQLRYDWTHFNAYGYYSQALAIYKKGVELGYWD</sequence>
<reference evidence="2 3" key="1">
    <citation type="submission" date="2016-10" db="EMBL/GenBank/DDBJ databases">
        <authorList>
            <person name="de Groot N.N."/>
        </authorList>
    </citation>
    <scope>NUCLEOTIDE SEQUENCE [LARGE SCALE GENOMIC DNA]</scope>
    <source>
        <strain evidence="2 3">D15d</strain>
    </source>
</reference>
<proteinExistence type="predicted"/>
<dbReference type="EMBL" id="FNUL01000002">
    <property type="protein sequence ID" value="SEF46753.1"/>
    <property type="molecule type" value="Genomic_DNA"/>
</dbReference>
<gene>
    <name evidence="2" type="ORF">SAMN05216537_102111</name>
</gene>
<evidence type="ECO:0000256" key="1">
    <source>
        <dbReference type="SAM" id="Phobius"/>
    </source>
</evidence>
<organism evidence="2 3">
    <name type="scientific">Lachnospira multipara</name>
    <dbReference type="NCBI Taxonomy" id="28051"/>
    <lineage>
        <taxon>Bacteria</taxon>
        <taxon>Bacillati</taxon>
        <taxon>Bacillota</taxon>
        <taxon>Clostridia</taxon>
        <taxon>Lachnospirales</taxon>
        <taxon>Lachnospiraceae</taxon>
        <taxon>Lachnospira</taxon>
    </lineage>
</organism>
<evidence type="ECO:0008006" key="4">
    <source>
        <dbReference type="Google" id="ProtNLM"/>
    </source>
</evidence>